<feature type="compositionally biased region" description="Basic and acidic residues" evidence="1">
    <location>
        <begin position="86"/>
        <end position="100"/>
    </location>
</feature>
<feature type="compositionally biased region" description="Basic and acidic residues" evidence="1">
    <location>
        <begin position="62"/>
        <end position="76"/>
    </location>
</feature>
<dbReference type="Proteomes" id="UP001428817">
    <property type="component" value="Unassembled WGS sequence"/>
</dbReference>
<reference evidence="3" key="1">
    <citation type="journal article" date="2019" name="Int. J. Syst. Evol. Microbiol.">
        <title>The Global Catalogue of Microorganisms (GCM) 10K type strain sequencing project: providing services to taxonomists for standard genome sequencing and annotation.</title>
        <authorList>
            <consortium name="The Broad Institute Genomics Platform"/>
            <consortium name="The Broad Institute Genome Sequencing Center for Infectious Disease"/>
            <person name="Wu L."/>
            <person name="Ma J."/>
        </authorList>
    </citation>
    <scope>NUCLEOTIDE SEQUENCE [LARGE SCALE GENOMIC DNA]</scope>
    <source>
        <strain evidence="3">JCM 18303</strain>
    </source>
</reference>
<evidence type="ECO:0000256" key="1">
    <source>
        <dbReference type="SAM" id="MobiDB-lite"/>
    </source>
</evidence>
<feature type="region of interest" description="Disordered" evidence="1">
    <location>
        <begin position="1"/>
        <end position="100"/>
    </location>
</feature>
<keyword evidence="3" id="KW-1185">Reference proteome</keyword>
<feature type="compositionally biased region" description="Basic and acidic residues" evidence="1">
    <location>
        <begin position="10"/>
        <end position="32"/>
    </location>
</feature>
<name>A0ABP9PG21_9PSEU</name>
<dbReference type="EMBL" id="BAABJP010000001">
    <property type="protein sequence ID" value="GAA5146034.1"/>
    <property type="molecule type" value="Genomic_DNA"/>
</dbReference>
<sequence length="100" mass="10857">MTKAATPTAGREHGADADRNGRRVGPEPRPTEKPPGGTRAAPDQAVRALQADLSNPTPAGPADRRPKLSHRTDPHTKTTRRSRRASLNDKPRTPTERPWG</sequence>
<comment type="caution">
    <text evidence="2">The sequence shown here is derived from an EMBL/GenBank/DDBJ whole genome shotgun (WGS) entry which is preliminary data.</text>
</comment>
<gene>
    <name evidence="2" type="ORF">GCM10023321_04850</name>
</gene>
<evidence type="ECO:0000313" key="2">
    <source>
        <dbReference type="EMBL" id="GAA5146034.1"/>
    </source>
</evidence>
<proteinExistence type="predicted"/>
<evidence type="ECO:0000313" key="3">
    <source>
        <dbReference type="Proteomes" id="UP001428817"/>
    </source>
</evidence>
<accession>A0ABP9PG21</accession>
<organism evidence="2 3">
    <name type="scientific">Pseudonocardia eucalypti</name>
    <dbReference type="NCBI Taxonomy" id="648755"/>
    <lineage>
        <taxon>Bacteria</taxon>
        <taxon>Bacillati</taxon>
        <taxon>Actinomycetota</taxon>
        <taxon>Actinomycetes</taxon>
        <taxon>Pseudonocardiales</taxon>
        <taxon>Pseudonocardiaceae</taxon>
        <taxon>Pseudonocardia</taxon>
    </lineage>
</organism>
<protein>
    <submittedName>
        <fullName evidence="2">Uncharacterized protein</fullName>
    </submittedName>
</protein>